<proteinExistence type="predicted"/>
<reference evidence="1 2" key="1">
    <citation type="submission" date="2020-02" db="EMBL/GenBank/DDBJ databases">
        <authorList>
            <person name="Ferguson B K."/>
        </authorList>
    </citation>
    <scope>NUCLEOTIDE SEQUENCE [LARGE SCALE GENOMIC DNA]</scope>
</reference>
<gene>
    <name evidence="1" type="ORF">NTEN_LOCUS15819</name>
</gene>
<accession>A0A6H5H459</accession>
<dbReference type="Proteomes" id="UP000479000">
    <property type="component" value="Unassembled WGS sequence"/>
</dbReference>
<feature type="non-terminal residue" evidence="1">
    <location>
        <position position="1"/>
    </location>
</feature>
<organism evidence="1 2">
    <name type="scientific">Nesidiocoris tenuis</name>
    <dbReference type="NCBI Taxonomy" id="355587"/>
    <lineage>
        <taxon>Eukaryota</taxon>
        <taxon>Metazoa</taxon>
        <taxon>Ecdysozoa</taxon>
        <taxon>Arthropoda</taxon>
        <taxon>Hexapoda</taxon>
        <taxon>Insecta</taxon>
        <taxon>Pterygota</taxon>
        <taxon>Neoptera</taxon>
        <taxon>Paraneoptera</taxon>
        <taxon>Hemiptera</taxon>
        <taxon>Heteroptera</taxon>
        <taxon>Panheteroptera</taxon>
        <taxon>Cimicomorpha</taxon>
        <taxon>Miridae</taxon>
        <taxon>Dicyphina</taxon>
        <taxon>Nesidiocoris</taxon>
    </lineage>
</organism>
<dbReference type="AlphaFoldDB" id="A0A6H5H459"/>
<evidence type="ECO:0000313" key="2">
    <source>
        <dbReference type="Proteomes" id="UP000479000"/>
    </source>
</evidence>
<sequence>SPNSCTRRAVTKFPSVTRSALAPRLPLPLSWRKSPNTSRLTSWRCTATIPTDKRCRTFSWACRFPTKFLLPYLRRKWKYWNRPKIENRNEAS</sequence>
<evidence type="ECO:0000313" key="1">
    <source>
        <dbReference type="EMBL" id="CAB0010821.1"/>
    </source>
</evidence>
<protein>
    <submittedName>
        <fullName evidence="1">Uncharacterized protein</fullName>
    </submittedName>
</protein>
<dbReference type="EMBL" id="CADCXU010023315">
    <property type="protein sequence ID" value="CAB0010821.1"/>
    <property type="molecule type" value="Genomic_DNA"/>
</dbReference>
<keyword evidence="2" id="KW-1185">Reference proteome</keyword>
<name>A0A6H5H459_9HEMI</name>